<dbReference type="Proteomes" id="UP000282084">
    <property type="component" value="Unassembled WGS sequence"/>
</dbReference>
<keyword evidence="1" id="KW-1133">Transmembrane helix</keyword>
<protein>
    <submittedName>
        <fullName evidence="2">Putative cobalt transporter subunit CbtA</fullName>
    </submittedName>
</protein>
<sequence>MNSHVDDYRSVLLRGIGAGGVAGLLAGLVGLVVVEVPIRAALAVEEARAAAEPAGSGGHDHGELVGRGAQLVGGVLAAVIVGLAVGALFATAYAGSRRWFAGRPPFSRSVSLAAAVFGAAALLPAVKYPANPPAVGDPATVGYRTVLYLGLIAAGLLVVAGASLLASRLGHLSGPVRSTVVALAVVAAGTLLLLVFPAPPDAIPADMPSAVLWEFRLASLAETATLWLGLGVVFGLLVDPAVRADKVREGAVPA</sequence>
<feature type="transmembrane region" description="Helical" evidence="1">
    <location>
        <begin position="71"/>
        <end position="94"/>
    </location>
</feature>
<feature type="transmembrane region" description="Helical" evidence="1">
    <location>
        <begin position="106"/>
        <end position="126"/>
    </location>
</feature>
<feature type="transmembrane region" description="Helical" evidence="1">
    <location>
        <begin position="217"/>
        <end position="238"/>
    </location>
</feature>
<reference evidence="2 3" key="1">
    <citation type="submission" date="2018-10" db="EMBL/GenBank/DDBJ databases">
        <title>Sequencing the genomes of 1000 actinobacteria strains.</title>
        <authorList>
            <person name="Klenk H.-P."/>
        </authorList>
    </citation>
    <scope>NUCLEOTIDE SEQUENCE [LARGE SCALE GENOMIC DNA]</scope>
    <source>
        <strain evidence="2 3">DSM 43800</strain>
    </source>
</reference>
<comment type="caution">
    <text evidence="2">The sequence shown here is derived from an EMBL/GenBank/DDBJ whole genome shotgun (WGS) entry which is preliminary data.</text>
</comment>
<accession>A0A495W2S1</accession>
<keyword evidence="3" id="KW-1185">Reference proteome</keyword>
<keyword evidence="1" id="KW-0812">Transmembrane</keyword>
<dbReference type="EMBL" id="RBXO01000001">
    <property type="protein sequence ID" value="RKT55946.1"/>
    <property type="molecule type" value="Genomic_DNA"/>
</dbReference>
<dbReference type="Pfam" id="PF09490">
    <property type="entry name" value="CbtA"/>
    <property type="match status" value="1"/>
</dbReference>
<gene>
    <name evidence="2" type="ORF">C8E97_4634</name>
</gene>
<feature type="transmembrane region" description="Helical" evidence="1">
    <location>
        <begin position="178"/>
        <end position="197"/>
    </location>
</feature>
<feature type="transmembrane region" description="Helical" evidence="1">
    <location>
        <begin position="146"/>
        <end position="166"/>
    </location>
</feature>
<evidence type="ECO:0000313" key="2">
    <source>
        <dbReference type="EMBL" id="RKT55946.1"/>
    </source>
</evidence>
<dbReference type="InterPro" id="IPR012666">
    <property type="entry name" value="CbtA_put"/>
</dbReference>
<keyword evidence="1" id="KW-0472">Membrane</keyword>
<evidence type="ECO:0000313" key="3">
    <source>
        <dbReference type="Proteomes" id="UP000282084"/>
    </source>
</evidence>
<dbReference type="AlphaFoldDB" id="A0A495W2S1"/>
<organism evidence="2 3">
    <name type="scientific">Saccharothrix australiensis</name>
    <dbReference type="NCBI Taxonomy" id="2072"/>
    <lineage>
        <taxon>Bacteria</taxon>
        <taxon>Bacillati</taxon>
        <taxon>Actinomycetota</taxon>
        <taxon>Actinomycetes</taxon>
        <taxon>Pseudonocardiales</taxon>
        <taxon>Pseudonocardiaceae</taxon>
        <taxon>Saccharothrix</taxon>
    </lineage>
</organism>
<proteinExistence type="predicted"/>
<feature type="transmembrane region" description="Helical" evidence="1">
    <location>
        <begin position="12"/>
        <end position="34"/>
    </location>
</feature>
<evidence type="ECO:0000256" key="1">
    <source>
        <dbReference type="SAM" id="Phobius"/>
    </source>
</evidence>
<name>A0A495W2S1_9PSEU</name>